<keyword evidence="3" id="KW-0808">Transferase</keyword>
<evidence type="ECO:0000256" key="1">
    <source>
        <dbReference type="SAM" id="Phobius"/>
    </source>
</evidence>
<comment type="caution">
    <text evidence="3">The sequence shown here is derived from an EMBL/GenBank/DDBJ whole genome shotgun (WGS) entry which is preliminary data.</text>
</comment>
<evidence type="ECO:0000313" key="4">
    <source>
        <dbReference type="Proteomes" id="UP000317155"/>
    </source>
</evidence>
<dbReference type="EMBL" id="VJVV01000003">
    <property type="protein sequence ID" value="TRO82710.1"/>
    <property type="molecule type" value="Genomic_DNA"/>
</dbReference>
<dbReference type="Proteomes" id="UP000317155">
    <property type="component" value="Unassembled WGS sequence"/>
</dbReference>
<dbReference type="InterPro" id="IPR029044">
    <property type="entry name" value="Nucleotide-diphossugar_trans"/>
</dbReference>
<accession>A0A550JHM3</accession>
<reference evidence="3 4" key="1">
    <citation type="submission" date="2019-07" db="EMBL/GenBank/DDBJ databases">
        <title>Insights of Desulfuromonas acetexigens electromicrobiology.</title>
        <authorList>
            <person name="Katuri K."/>
            <person name="Sapireddy V."/>
            <person name="Shaw D.R."/>
            <person name="Saikaly P."/>
        </authorList>
    </citation>
    <scope>NUCLEOTIDE SEQUENCE [LARGE SCALE GENOMIC DNA]</scope>
    <source>
        <strain evidence="3 4">2873</strain>
    </source>
</reference>
<feature type="transmembrane region" description="Helical" evidence="1">
    <location>
        <begin position="247"/>
        <end position="269"/>
    </location>
</feature>
<dbReference type="Pfam" id="PF00535">
    <property type="entry name" value="Glycos_transf_2"/>
    <property type="match status" value="1"/>
</dbReference>
<keyword evidence="4" id="KW-1185">Reference proteome</keyword>
<dbReference type="PANTHER" id="PTHR43179:SF11">
    <property type="entry name" value="GLYCOSYL TRANSFERASE"/>
    <property type="match status" value="1"/>
</dbReference>
<dbReference type="SUPFAM" id="SSF53448">
    <property type="entry name" value="Nucleotide-diphospho-sugar transferases"/>
    <property type="match status" value="1"/>
</dbReference>
<dbReference type="GO" id="GO:0016740">
    <property type="term" value="F:transferase activity"/>
    <property type="evidence" value="ECO:0007669"/>
    <property type="project" value="UniProtKB-KW"/>
</dbReference>
<dbReference type="AlphaFoldDB" id="A0A550JHM3"/>
<proteinExistence type="predicted"/>
<feature type="domain" description="Glycosyltransferase 2-like" evidence="2">
    <location>
        <begin position="5"/>
        <end position="173"/>
    </location>
</feature>
<name>A0A550JHM3_9BACT</name>
<dbReference type="OrthoDB" id="9771846at2"/>
<dbReference type="CDD" id="cd04186">
    <property type="entry name" value="GT_2_like_c"/>
    <property type="match status" value="1"/>
</dbReference>
<protein>
    <submittedName>
        <fullName evidence="3">Glycosyltransferase family 2 protein</fullName>
    </submittedName>
</protein>
<keyword evidence="1" id="KW-1133">Transmembrane helix</keyword>
<keyword evidence="1" id="KW-0812">Transmembrane</keyword>
<keyword evidence="1" id="KW-0472">Membrane</keyword>
<organism evidence="3 4">
    <name type="scientific">Trichloromonas acetexigens</name>
    <dbReference type="NCBI Taxonomy" id="38815"/>
    <lineage>
        <taxon>Bacteria</taxon>
        <taxon>Pseudomonadati</taxon>
        <taxon>Thermodesulfobacteriota</taxon>
        <taxon>Desulfuromonadia</taxon>
        <taxon>Desulfuromonadales</taxon>
        <taxon>Trichloromonadaceae</taxon>
        <taxon>Trichloromonas</taxon>
    </lineage>
</organism>
<gene>
    <name evidence="3" type="ORF">FL622_05895</name>
</gene>
<dbReference type="PANTHER" id="PTHR43179">
    <property type="entry name" value="RHAMNOSYLTRANSFERASE WBBL"/>
    <property type="match status" value="1"/>
</dbReference>
<sequence length="319" mass="36174">MPCCCVIIVNYNSWEVLRRCLDHLGKQTWRNFQVVVIDNASTHPPPEDFATRYPWISLVQSSINLGFAGGNNRALRALTSCEWIALLNPDAFPEPDWLEQLVETAQAHPDYTMFGSRQVIAGVPHLLDGEGDVYHISGLVWRSGHGRPVSEGAREPREIFSPCAAAALYRADAFLRVGGFDEDFFCYVEDVDLGFRLRLLGYKALLVPSSVVHHVGSATTGGGQSDFALYHGHRNLIWTYVKNMPGVLFWSCLPLHLLLNLVTLAIFAWRGKGPTVFRAKRDALRGFPKMWEKRRLIQRDRVVSTRHIWRALYKGWGRQ</sequence>
<evidence type="ECO:0000259" key="2">
    <source>
        <dbReference type="Pfam" id="PF00535"/>
    </source>
</evidence>
<dbReference type="InterPro" id="IPR001173">
    <property type="entry name" value="Glyco_trans_2-like"/>
</dbReference>
<dbReference type="Gene3D" id="3.90.550.10">
    <property type="entry name" value="Spore Coat Polysaccharide Biosynthesis Protein SpsA, Chain A"/>
    <property type="match status" value="1"/>
</dbReference>
<evidence type="ECO:0000313" key="3">
    <source>
        <dbReference type="EMBL" id="TRO82710.1"/>
    </source>
</evidence>